<comment type="caution">
    <text evidence="1">The sequence shown here is derived from an EMBL/GenBank/DDBJ whole genome shotgun (WGS) entry which is preliminary data.</text>
</comment>
<dbReference type="InterPro" id="IPR013320">
    <property type="entry name" value="ConA-like_dom_sf"/>
</dbReference>
<evidence type="ECO:0000313" key="2">
    <source>
        <dbReference type="Proteomes" id="UP000481153"/>
    </source>
</evidence>
<accession>A0A6G0XPP1</accession>
<dbReference type="PANTHER" id="PTHR35332:SF2">
    <property type="entry name" value="REGULATION OF ENOLASE PROTEIN 1"/>
    <property type="match status" value="1"/>
</dbReference>
<protein>
    <recommendedName>
        <fullName evidence="3">DUF1349 domain-containing protein</fullName>
    </recommendedName>
</protein>
<sequence length="266" mass="27656">MPATTPLLQASAPVAAPGRRWLVATAALASCLVLFAGNLGPSSTSPATLNLRAAAGDNLEEHVFASGTWINPPESVETLLDGSIVATAVAGSDAWSRTSYGFTRLSASHLVGADLPAGRAIEVAFRGNFVNAFDQAGIFLDVKFPESSAAAEEVNWAKVGVELSDGVLQVGAVVTRGWSDWSVSPVPTWGSGTITIRVSRAGDAITVRARVDAEPFRLVRLAYLDPTAVVSAGPYLASPTKSGLRVNFLSWKTGPADATLHASLDN</sequence>
<reference evidence="1 2" key="1">
    <citation type="submission" date="2019-07" db="EMBL/GenBank/DDBJ databases">
        <title>Genomics analysis of Aphanomyces spp. identifies a new class of oomycete effector associated with host adaptation.</title>
        <authorList>
            <person name="Gaulin E."/>
        </authorList>
    </citation>
    <scope>NUCLEOTIDE SEQUENCE [LARGE SCALE GENOMIC DNA]</scope>
    <source>
        <strain evidence="1 2">ATCC 201684</strain>
    </source>
</reference>
<gene>
    <name evidence="1" type="ORF">Ae201684_002883</name>
</gene>
<evidence type="ECO:0008006" key="3">
    <source>
        <dbReference type="Google" id="ProtNLM"/>
    </source>
</evidence>
<evidence type="ECO:0000313" key="1">
    <source>
        <dbReference type="EMBL" id="KAF0742218.1"/>
    </source>
</evidence>
<name>A0A6G0XPP1_9STRA</name>
<proteinExistence type="predicted"/>
<dbReference type="EMBL" id="VJMJ01000030">
    <property type="protein sequence ID" value="KAF0742218.1"/>
    <property type="molecule type" value="Genomic_DNA"/>
</dbReference>
<keyword evidence="2" id="KW-1185">Reference proteome</keyword>
<dbReference type="Gene3D" id="2.60.120.200">
    <property type="match status" value="1"/>
</dbReference>
<dbReference type="AlphaFoldDB" id="A0A6G0XPP1"/>
<dbReference type="Pfam" id="PF07081">
    <property type="entry name" value="DUF1349"/>
    <property type="match status" value="1"/>
</dbReference>
<dbReference type="Proteomes" id="UP000481153">
    <property type="component" value="Unassembled WGS sequence"/>
</dbReference>
<dbReference type="SUPFAM" id="SSF49899">
    <property type="entry name" value="Concanavalin A-like lectins/glucanases"/>
    <property type="match status" value="1"/>
</dbReference>
<organism evidence="1 2">
    <name type="scientific">Aphanomyces euteiches</name>
    <dbReference type="NCBI Taxonomy" id="100861"/>
    <lineage>
        <taxon>Eukaryota</taxon>
        <taxon>Sar</taxon>
        <taxon>Stramenopiles</taxon>
        <taxon>Oomycota</taxon>
        <taxon>Saprolegniomycetes</taxon>
        <taxon>Saprolegniales</taxon>
        <taxon>Verrucalvaceae</taxon>
        <taxon>Aphanomyces</taxon>
    </lineage>
</organism>
<dbReference type="PANTHER" id="PTHR35332">
    <property type="entry name" value="REGULATION OF ENOLASE PROTEIN 1"/>
    <property type="match status" value="1"/>
</dbReference>
<dbReference type="VEuPathDB" id="FungiDB:AeMF1_021611"/>
<dbReference type="InterPro" id="IPR009784">
    <property type="entry name" value="DUF1349"/>
</dbReference>